<evidence type="ECO:0000313" key="5">
    <source>
        <dbReference type="EMBL" id="BBT17513.1"/>
    </source>
</evidence>
<dbReference type="GO" id="GO:0006355">
    <property type="term" value="P:regulation of DNA-templated transcription"/>
    <property type="evidence" value="ECO:0007669"/>
    <property type="project" value="InterPro"/>
</dbReference>
<feature type="domain" description="HTH luxR-type" evidence="4">
    <location>
        <begin position="180"/>
        <end position="245"/>
    </location>
</feature>
<dbReference type="EMBL" id="AP022213">
    <property type="protein sequence ID" value="BBT17513.1"/>
    <property type="molecule type" value="Genomic_DNA"/>
</dbReference>
<keyword evidence="3" id="KW-0804">Transcription</keyword>
<dbReference type="GO" id="GO:0003677">
    <property type="term" value="F:DNA binding"/>
    <property type="evidence" value="ECO:0007669"/>
    <property type="project" value="UniProtKB-KW"/>
</dbReference>
<proteinExistence type="predicted"/>
<evidence type="ECO:0000256" key="3">
    <source>
        <dbReference type="ARBA" id="ARBA00023163"/>
    </source>
</evidence>
<keyword evidence="2" id="KW-0238">DNA-binding</keyword>
<dbReference type="Proteomes" id="UP000515591">
    <property type="component" value="Chromosome"/>
</dbReference>
<sequence>MDKLTEQEQTLYLKLVMASQQVDSVEDFQGFVRECLRPLLPHGMTLACVGAFVNGKAVLEMAVAVDYPTALFEKVHEIVSIPDRALLARWYMERKPQLITRGLNDQQLSELERSEMEQFAFDNFVAHGLVDLDGKKGSYISLARVPGQLTDHHALLMELITPHLHQILIRLIASQNTRNAFSNAQLLSPKEQVVLRWLAAGKSNPEIAALLSRSVSTIRNQVHSILTKLGASTRAEALAKAYELRLL</sequence>
<dbReference type="CDD" id="cd06170">
    <property type="entry name" value="LuxR_C_like"/>
    <property type="match status" value="1"/>
</dbReference>
<dbReference type="PROSITE" id="PS00622">
    <property type="entry name" value="HTH_LUXR_1"/>
    <property type="match status" value="1"/>
</dbReference>
<evidence type="ECO:0000313" key="6">
    <source>
        <dbReference type="Proteomes" id="UP000515591"/>
    </source>
</evidence>
<dbReference type="AlphaFoldDB" id="A0A6S5RRC3"/>
<reference evidence="5 6" key="1">
    <citation type="submission" date="2019-12" db="EMBL/GenBank/DDBJ databases">
        <title>complete genome sequences of Pseudomonas otitidis str. WP8-S17-CRE-03 isolated from wastewater treatment plant effluent.</title>
        <authorList>
            <person name="Sekizuka T."/>
            <person name="Itokawa K."/>
            <person name="Yatsu K."/>
            <person name="Inamine Y."/>
            <person name="Kuroda M."/>
        </authorList>
    </citation>
    <scope>NUCLEOTIDE SEQUENCE [LARGE SCALE GENOMIC DNA]</scope>
    <source>
        <strain evidence="5 6">WP8-S17-CRE-03</strain>
    </source>
</reference>
<dbReference type="PANTHER" id="PTHR44688:SF16">
    <property type="entry name" value="DNA-BINDING TRANSCRIPTIONAL ACTIVATOR DEVR_DOSR"/>
    <property type="match status" value="1"/>
</dbReference>
<evidence type="ECO:0000256" key="1">
    <source>
        <dbReference type="ARBA" id="ARBA00023015"/>
    </source>
</evidence>
<dbReference type="SUPFAM" id="SSF46894">
    <property type="entry name" value="C-terminal effector domain of the bipartite response regulators"/>
    <property type="match status" value="1"/>
</dbReference>
<dbReference type="RefSeq" id="WP_182850448.1">
    <property type="nucleotide sequence ID" value="NZ_AP022213.1"/>
</dbReference>
<dbReference type="Gene3D" id="1.10.10.10">
    <property type="entry name" value="Winged helix-like DNA-binding domain superfamily/Winged helix DNA-binding domain"/>
    <property type="match status" value="1"/>
</dbReference>
<dbReference type="PANTHER" id="PTHR44688">
    <property type="entry name" value="DNA-BINDING TRANSCRIPTIONAL ACTIVATOR DEVR_DOSR"/>
    <property type="match status" value="1"/>
</dbReference>
<dbReference type="InterPro" id="IPR016032">
    <property type="entry name" value="Sig_transdc_resp-reg_C-effctor"/>
</dbReference>
<dbReference type="Pfam" id="PF00196">
    <property type="entry name" value="GerE"/>
    <property type="match status" value="1"/>
</dbReference>
<organism evidence="5 6">
    <name type="scientific">Metapseudomonas otitidis</name>
    <dbReference type="NCBI Taxonomy" id="319939"/>
    <lineage>
        <taxon>Bacteria</taxon>
        <taxon>Pseudomonadati</taxon>
        <taxon>Pseudomonadota</taxon>
        <taxon>Gammaproteobacteria</taxon>
        <taxon>Pseudomonadales</taxon>
        <taxon>Pseudomonadaceae</taxon>
        <taxon>Metapseudomonas</taxon>
    </lineage>
</organism>
<evidence type="ECO:0000256" key="2">
    <source>
        <dbReference type="ARBA" id="ARBA00023125"/>
    </source>
</evidence>
<dbReference type="SMART" id="SM00421">
    <property type="entry name" value="HTH_LUXR"/>
    <property type="match status" value="1"/>
</dbReference>
<name>A0A6S5RRC3_9GAMM</name>
<evidence type="ECO:0000259" key="4">
    <source>
        <dbReference type="PROSITE" id="PS50043"/>
    </source>
</evidence>
<protein>
    <recommendedName>
        <fullName evidence="4">HTH luxR-type domain-containing protein</fullName>
    </recommendedName>
</protein>
<dbReference type="InterPro" id="IPR000792">
    <property type="entry name" value="Tscrpt_reg_LuxR_C"/>
</dbReference>
<keyword evidence="1" id="KW-0805">Transcription regulation</keyword>
<dbReference type="InterPro" id="IPR036388">
    <property type="entry name" value="WH-like_DNA-bd_sf"/>
</dbReference>
<accession>A0A6S5RRC3</accession>
<gene>
    <name evidence="5" type="ORF">WP8S17C03_35620</name>
</gene>
<dbReference type="PROSITE" id="PS50043">
    <property type="entry name" value="HTH_LUXR_2"/>
    <property type="match status" value="1"/>
</dbReference>
<dbReference type="PRINTS" id="PR00038">
    <property type="entry name" value="HTHLUXR"/>
</dbReference>